<dbReference type="OrthoDB" id="9129343at2"/>
<evidence type="ECO:0000313" key="3">
    <source>
        <dbReference type="Proteomes" id="UP000198104"/>
    </source>
</evidence>
<dbReference type="Proteomes" id="UP000198104">
    <property type="component" value="Unassembled WGS sequence"/>
</dbReference>
<feature type="signal peptide" evidence="1">
    <location>
        <begin position="1"/>
        <end position="18"/>
    </location>
</feature>
<keyword evidence="1" id="KW-0732">Signal</keyword>
<accession>A0A254Q8W8</accession>
<evidence type="ECO:0008006" key="4">
    <source>
        <dbReference type="Google" id="ProtNLM"/>
    </source>
</evidence>
<keyword evidence="3" id="KW-1185">Reference proteome</keyword>
<comment type="caution">
    <text evidence="2">The sequence shown here is derived from an EMBL/GenBank/DDBJ whole genome shotgun (WGS) entry which is preliminary data.</text>
</comment>
<reference evidence="2 3" key="1">
    <citation type="submission" date="2017-05" db="EMBL/GenBank/DDBJ databases">
        <title>Polynucleobacter sp. MWH-K35W1 isolated from the permanently anoxic monimolimnion of a meromictic lake.</title>
        <authorList>
            <person name="Hahn M.W."/>
        </authorList>
    </citation>
    <scope>NUCLEOTIDE SEQUENCE [LARGE SCALE GENOMIC DNA]</scope>
    <source>
        <strain evidence="2 3">MWH-K35W1</strain>
    </source>
</reference>
<dbReference type="EMBL" id="NGUO01000011">
    <property type="protein sequence ID" value="OWS71357.1"/>
    <property type="molecule type" value="Genomic_DNA"/>
</dbReference>
<dbReference type="AlphaFoldDB" id="A0A254Q8W8"/>
<organism evidence="2 3">
    <name type="scientific">Polynucleobacter aenigmaticus</name>
    <dbReference type="NCBI Taxonomy" id="1743164"/>
    <lineage>
        <taxon>Bacteria</taxon>
        <taxon>Pseudomonadati</taxon>
        <taxon>Pseudomonadota</taxon>
        <taxon>Betaproteobacteria</taxon>
        <taxon>Burkholderiales</taxon>
        <taxon>Burkholderiaceae</taxon>
        <taxon>Polynucleobacter</taxon>
    </lineage>
</organism>
<evidence type="ECO:0000256" key="1">
    <source>
        <dbReference type="SAM" id="SignalP"/>
    </source>
</evidence>
<name>A0A254Q8W8_9BURK</name>
<evidence type="ECO:0000313" key="2">
    <source>
        <dbReference type="EMBL" id="OWS71357.1"/>
    </source>
</evidence>
<proteinExistence type="predicted"/>
<dbReference type="RefSeq" id="WP_088527762.1">
    <property type="nucleotide sequence ID" value="NZ_NGUO01000011.1"/>
</dbReference>
<gene>
    <name evidence="2" type="ORF">CBI30_07940</name>
</gene>
<sequence>MKIFVPILFCLFVSVAYAEDLLVPVSKFDNDSQQLVDSKVWELWGLHNYKGDDKYQNTALLRYYHPLQTDAWRGRMRIDASLVSNSDSTSSNNNAAQYTLGNTLVTVWGQDNYFLKPLGALFGGRLSLPSDTNGQWAVGPQLGWSFLPEVNNALNVSSFSPLLRYMYGFDRKNNSFGTKPPQPTLQRNLQIYPIISFQLSPSTILRMWDQNEIIYNSAGGGWFVPIDAMISHRLTESLVFSIGASKQVVQTYKQYDWSTYAKVSLNF</sequence>
<feature type="chain" id="PRO_5012445559" description="Transporter" evidence="1">
    <location>
        <begin position="19"/>
        <end position="267"/>
    </location>
</feature>
<protein>
    <recommendedName>
        <fullName evidence="4">Transporter</fullName>
    </recommendedName>
</protein>